<evidence type="ECO:0000256" key="1">
    <source>
        <dbReference type="SAM" id="Phobius"/>
    </source>
</evidence>
<proteinExistence type="predicted"/>
<keyword evidence="3" id="KW-1185">Reference proteome</keyword>
<organism evidence="2 3">
    <name type="scientific">Massilia antarctica</name>
    <dbReference type="NCBI Taxonomy" id="2765360"/>
    <lineage>
        <taxon>Bacteria</taxon>
        <taxon>Pseudomonadati</taxon>
        <taxon>Pseudomonadota</taxon>
        <taxon>Betaproteobacteria</taxon>
        <taxon>Burkholderiales</taxon>
        <taxon>Oxalobacteraceae</taxon>
        <taxon>Telluria group</taxon>
        <taxon>Massilia</taxon>
    </lineage>
</organism>
<dbReference type="RefSeq" id="WP_206089528.1">
    <property type="nucleotide sequence ID" value="NZ_CP065053.1"/>
</dbReference>
<sequence length="110" mass="11670">MANFDTSVKTGFAELRTSFAELRTEMATQNGQIQTQMAEMRAEMHKGTVDIIKWVIGVGLASIGAMLTVSKMTEKPPVQAAVQPAPIIITVPQAAPPPVAPALAPTQPTK</sequence>
<keyword evidence="1" id="KW-0812">Transmembrane</keyword>
<evidence type="ECO:0000313" key="3">
    <source>
        <dbReference type="Proteomes" id="UP000662888"/>
    </source>
</evidence>
<dbReference type="EMBL" id="CP065053">
    <property type="protein sequence ID" value="QPI49915.1"/>
    <property type="molecule type" value="Genomic_DNA"/>
</dbReference>
<reference evidence="2 3" key="1">
    <citation type="submission" date="2020-11" db="EMBL/GenBank/DDBJ databases">
        <authorList>
            <person name="Sun Q."/>
        </authorList>
    </citation>
    <scope>NUCLEOTIDE SEQUENCE [LARGE SCALE GENOMIC DNA]</scope>
    <source>
        <strain evidence="2 3">P8398</strain>
    </source>
</reference>
<feature type="transmembrane region" description="Helical" evidence="1">
    <location>
        <begin position="51"/>
        <end position="69"/>
    </location>
</feature>
<evidence type="ECO:0000313" key="2">
    <source>
        <dbReference type="EMBL" id="QPI49915.1"/>
    </source>
</evidence>
<protein>
    <submittedName>
        <fullName evidence="2">Uncharacterized protein</fullName>
    </submittedName>
</protein>
<keyword evidence="1" id="KW-0472">Membrane</keyword>
<name>A0AA48WER6_9BURK</name>
<gene>
    <name evidence="2" type="ORF">IV454_31695</name>
</gene>
<accession>A0AA48WER6</accession>
<dbReference type="Proteomes" id="UP000662888">
    <property type="component" value="Chromosome"/>
</dbReference>
<keyword evidence="1" id="KW-1133">Transmembrane helix</keyword>